<feature type="region of interest" description="Disordered" evidence="3">
    <location>
        <begin position="177"/>
        <end position="249"/>
    </location>
</feature>
<feature type="compositionally biased region" description="Basic and acidic residues" evidence="3">
    <location>
        <begin position="130"/>
        <end position="143"/>
    </location>
</feature>
<feature type="compositionally biased region" description="Basic and acidic residues" evidence="3">
    <location>
        <begin position="53"/>
        <end position="65"/>
    </location>
</feature>
<dbReference type="GO" id="GO:0005634">
    <property type="term" value="C:nucleus"/>
    <property type="evidence" value="ECO:0007669"/>
    <property type="project" value="UniProtKB-SubCell"/>
</dbReference>
<dbReference type="InterPro" id="IPR039845">
    <property type="entry name" value="FAM192A"/>
</dbReference>
<protein>
    <recommendedName>
        <fullName evidence="4">FAM192A/Fyv6 N-terminal domain-containing protein</fullName>
    </recommendedName>
</protein>
<accession>A0A7S4M9X9</accession>
<name>A0A7S4M9X9_9STRA</name>
<comment type="subcellular location">
    <subcellularLocation>
        <location evidence="1">Nucleus</location>
    </subcellularLocation>
</comment>
<feature type="compositionally biased region" description="Basic and acidic residues" evidence="3">
    <location>
        <begin position="18"/>
        <end position="32"/>
    </location>
</feature>
<dbReference type="PANTHER" id="PTHR13495:SF0">
    <property type="entry name" value="PSME3-INTERACTING PROTEIN"/>
    <property type="match status" value="1"/>
</dbReference>
<feature type="compositionally biased region" description="Basic and acidic residues" evidence="3">
    <location>
        <begin position="181"/>
        <end position="198"/>
    </location>
</feature>
<sequence>MSLSFVSSAVLSSTDGVSHNEEKPIESSETKSLRFGAVGGSARPLFEQLRSNRQAEEEKRDEAAKALRGTRTLDDEDCAHLDAVERVRMEREARVRDEVEDEVAAFRAARADRQAGGGVGRDLDDDPIAEDGKHFRKEEDYREAANGPPGPPATSSAIATIPPKIIVKKRRRRLVNSCGKMDVKNASDSDLKRLKEYSNEAAKSDGQPLSNSTDGKGIPKPGANNDESNDGDSGGGLGGLLGGYGSDSD</sequence>
<evidence type="ECO:0000256" key="3">
    <source>
        <dbReference type="SAM" id="MobiDB-lite"/>
    </source>
</evidence>
<feature type="region of interest" description="Disordered" evidence="3">
    <location>
        <begin position="51"/>
        <end position="70"/>
    </location>
</feature>
<keyword evidence="2" id="KW-0539">Nucleus</keyword>
<dbReference type="PANTHER" id="PTHR13495">
    <property type="entry name" value="NEFA-INTERACTING NUCLEAR PROTEIN NIP30"/>
    <property type="match status" value="1"/>
</dbReference>
<feature type="compositionally biased region" description="Gly residues" evidence="3">
    <location>
        <begin position="232"/>
        <end position="249"/>
    </location>
</feature>
<dbReference type="EMBL" id="HBKQ01005916">
    <property type="protein sequence ID" value="CAE2209595.1"/>
    <property type="molecule type" value="Transcribed_RNA"/>
</dbReference>
<gene>
    <name evidence="5" type="ORF">OAUR00152_LOCUS4032</name>
</gene>
<feature type="domain" description="FAM192A/Fyv6 N-terminal" evidence="4">
    <location>
        <begin position="5"/>
        <end position="107"/>
    </location>
</feature>
<dbReference type="AlphaFoldDB" id="A0A7S4M9X9"/>
<dbReference type="InterPro" id="IPR019331">
    <property type="entry name" value="FAM192A/Fyv6_N"/>
</dbReference>
<evidence type="ECO:0000256" key="2">
    <source>
        <dbReference type="ARBA" id="ARBA00023242"/>
    </source>
</evidence>
<organism evidence="5">
    <name type="scientific">Odontella aurita</name>
    <dbReference type="NCBI Taxonomy" id="265563"/>
    <lineage>
        <taxon>Eukaryota</taxon>
        <taxon>Sar</taxon>
        <taxon>Stramenopiles</taxon>
        <taxon>Ochrophyta</taxon>
        <taxon>Bacillariophyta</taxon>
        <taxon>Mediophyceae</taxon>
        <taxon>Biddulphiophycidae</taxon>
        <taxon>Eupodiscales</taxon>
        <taxon>Odontellaceae</taxon>
        <taxon>Odontella</taxon>
    </lineage>
</organism>
<evidence type="ECO:0000313" key="5">
    <source>
        <dbReference type="EMBL" id="CAE2209595.1"/>
    </source>
</evidence>
<reference evidence="5" key="1">
    <citation type="submission" date="2021-01" db="EMBL/GenBank/DDBJ databases">
        <authorList>
            <person name="Corre E."/>
            <person name="Pelletier E."/>
            <person name="Niang G."/>
            <person name="Scheremetjew M."/>
            <person name="Finn R."/>
            <person name="Kale V."/>
            <person name="Holt S."/>
            <person name="Cochrane G."/>
            <person name="Meng A."/>
            <person name="Brown T."/>
            <person name="Cohen L."/>
        </authorList>
    </citation>
    <scope>NUCLEOTIDE SEQUENCE</scope>
    <source>
        <strain evidence="5">Isolate 1302-5</strain>
    </source>
</reference>
<proteinExistence type="predicted"/>
<dbReference type="Pfam" id="PF10187">
    <property type="entry name" value="FAM192A_Fyv6_N"/>
    <property type="match status" value="1"/>
</dbReference>
<evidence type="ECO:0000259" key="4">
    <source>
        <dbReference type="Pfam" id="PF10187"/>
    </source>
</evidence>
<evidence type="ECO:0000256" key="1">
    <source>
        <dbReference type="ARBA" id="ARBA00004123"/>
    </source>
</evidence>
<feature type="region of interest" description="Disordered" evidence="3">
    <location>
        <begin position="110"/>
        <end position="164"/>
    </location>
</feature>
<feature type="region of interest" description="Disordered" evidence="3">
    <location>
        <begin position="1"/>
        <end position="36"/>
    </location>
</feature>
<feature type="compositionally biased region" description="Low complexity" evidence="3">
    <location>
        <begin position="1"/>
        <end position="13"/>
    </location>
</feature>